<reference evidence="1 2" key="1">
    <citation type="submission" date="2015-01" db="EMBL/GenBank/DDBJ databases">
        <title>Evolution of Trichinella species and genotypes.</title>
        <authorList>
            <person name="Korhonen P.K."/>
            <person name="Edoardo P."/>
            <person name="Giuseppe L.R."/>
            <person name="Gasser R.B."/>
        </authorList>
    </citation>
    <scope>NUCLEOTIDE SEQUENCE [LARGE SCALE GENOMIC DNA]</scope>
    <source>
        <strain evidence="1">ISS1029</strain>
    </source>
</reference>
<gene>
    <name evidence="1" type="ORF">T11_10666</name>
</gene>
<evidence type="ECO:0000313" key="1">
    <source>
        <dbReference type="EMBL" id="KRZ11178.1"/>
    </source>
</evidence>
<organism evidence="1 2">
    <name type="scientific">Trichinella zimbabwensis</name>
    <dbReference type="NCBI Taxonomy" id="268475"/>
    <lineage>
        <taxon>Eukaryota</taxon>
        <taxon>Metazoa</taxon>
        <taxon>Ecdysozoa</taxon>
        <taxon>Nematoda</taxon>
        <taxon>Enoplea</taxon>
        <taxon>Dorylaimia</taxon>
        <taxon>Trichinellida</taxon>
        <taxon>Trichinellidae</taxon>
        <taxon>Trichinella</taxon>
    </lineage>
</organism>
<dbReference type="Proteomes" id="UP000055024">
    <property type="component" value="Unassembled WGS sequence"/>
</dbReference>
<accession>A0A0V1HKV4</accession>
<sequence length="101" mass="12082">MWTTVNLYKAAIIQLKLRNNNTVTRGIKSNSNQWAQKKFHQIRQKKLQNCKLQELILLEIARFGQLPERQMLWRVAHSKGYCPRSGHQLSVWHLIWHYSKT</sequence>
<dbReference type="AlphaFoldDB" id="A0A0V1HKV4"/>
<proteinExistence type="predicted"/>
<evidence type="ECO:0000313" key="2">
    <source>
        <dbReference type="Proteomes" id="UP000055024"/>
    </source>
</evidence>
<protein>
    <submittedName>
        <fullName evidence="1">Uncharacterized protein</fullName>
    </submittedName>
</protein>
<name>A0A0V1HKV4_9BILA</name>
<dbReference type="EMBL" id="JYDP01000052">
    <property type="protein sequence ID" value="KRZ11178.1"/>
    <property type="molecule type" value="Genomic_DNA"/>
</dbReference>
<comment type="caution">
    <text evidence="1">The sequence shown here is derived from an EMBL/GenBank/DDBJ whole genome shotgun (WGS) entry which is preliminary data.</text>
</comment>
<keyword evidence="2" id="KW-1185">Reference proteome</keyword>